<evidence type="ECO:0000313" key="1">
    <source>
        <dbReference type="EMBL" id="BBH06605.1"/>
    </source>
</evidence>
<sequence length="62" mass="6731">MVRSFVSASTMKMTTIQDVAMSRGSGSVSDYGGGKMKAKDESQMGKRIGVEARLACRYFNLC</sequence>
<dbReference type="AlphaFoldDB" id="A0A4Y1RRM2"/>
<gene>
    <name evidence="1" type="ORF">Prudu_018308</name>
</gene>
<organism evidence="1">
    <name type="scientific">Prunus dulcis</name>
    <name type="common">Almond</name>
    <name type="synonym">Amygdalus dulcis</name>
    <dbReference type="NCBI Taxonomy" id="3755"/>
    <lineage>
        <taxon>Eukaryota</taxon>
        <taxon>Viridiplantae</taxon>
        <taxon>Streptophyta</taxon>
        <taxon>Embryophyta</taxon>
        <taxon>Tracheophyta</taxon>
        <taxon>Spermatophyta</taxon>
        <taxon>Magnoliopsida</taxon>
        <taxon>eudicotyledons</taxon>
        <taxon>Gunneridae</taxon>
        <taxon>Pentapetalae</taxon>
        <taxon>rosids</taxon>
        <taxon>fabids</taxon>
        <taxon>Rosales</taxon>
        <taxon>Rosaceae</taxon>
        <taxon>Amygdaloideae</taxon>
        <taxon>Amygdaleae</taxon>
        <taxon>Prunus</taxon>
    </lineage>
</organism>
<reference evidence="1" key="1">
    <citation type="journal article" date="2019" name="Science">
        <title>Mutation of a bHLH transcription factor allowed almond domestication.</title>
        <authorList>
            <person name="Sanchez-Perez R."/>
            <person name="Pavan S."/>
            <person name="Mazzeo R."/>
            <person name="Moldovan C."/>
            <person name="Aiese Cigliano R."/>
            <person name="Del Cueto J."/>
            <person name="Ricciardi F."/>
            <person name="Lotti C."/>
            <person name="Ricciardi L."/>
            <person name="Dicenta F."/>
            <person name="Lopez-Marques R.L."/>
            <person name="Lindberg Moller B."/>
        </authorList>
    </citation>
    <scope>NUCLEOTIDE SEQUENCE</scope>
</reference>
<name>A0A4Y1RRM2_PRUDU</name>
<accession>A0A4Y1RRM2</accession>
<proteinExistence type="predicted"/>
<dbReference type="EMBL" id="AP019302">
    <property type="protein sequence ID" value="BBH06605.1"/>
    <property type="molecule type" value="Genomic_DNA"/>
</dbReference>
<protein>
    <submittedName>
        <fullName evidence="1">Uncharacterized protein</fullName>
    </submittedName>
</protein>